<reference evidence="2" key="1">
    <citation type="journal article" date="2023" name="Mol. Phylogenet. Evol.">
        <title>Genome-scale phylogeny and comparative genomics of the fungal order Sordariales.</title>
        <authorList>
            <person name="Hensen N."/>
            <person name="Bonometti L."/>
            <person name="Westerberg I."/>
            <person name="Brannstrom I.O."/>
            <person name="Guillou S."/>
            <person name="Cros-Aarteil S."/>
            <person name="Calhoun S."/>
            <person name="Haridas S."/>
            <person name="Kuo A."/>
            <person name="Mondo S."/>
            <person name="Pangilinan J."/>
            <person name="Riley R."/>
            <person name="LaButti K."/>
            <person name="Andreopoulos B."/>
            <person name="Lipzen A."/>
            <person name="Chen C."/>
            <person name="Yan M."/>
            <person name="Daum C."/>
            <person name="Ng V."/>
            <person name="Clum A."/>
            <person name="Steindorff A."/>
            <person name="Ohm R.A."/>
            <person name="Martin F."/>
            <person name="Silar P."/>
            <person name="Natvig D.O."/>
            <person name="Lalanne C."/>
            <person name="Gautier V."/>
            <person name="Ament-Velasquez S.L."/>
            <person name="Kruys A."/>
            <person name="Hutchinson M.I."/>
            <person name="Powell A.J."/>
            <person name="Barry K."/>
            <person name="Miller A.N."/>
            <person name="Grigoriev I.V."/>
            <person name="Debuchy R."/>
            <person name="Gladieux P."/>
            <person name="Hiltunen Thoren M."/>
            <person name="Johannesson H."/>
        </authorList>
    </citation>
    <scope>NUCLEOTIDE SEQUENCE</scope>
    <source>
        <strain evidence="2">CBS 757.83</strain>
    </source>
</reference>
<feature type="region of interest" description="Disordered" evidence="1">
    <location>
        <begin position="114"/>
        <end position="133"/>
    </location>
</feature>
<gene>
    <name evidence="2" type="ORF">N658DRAFT_520681</name>
</gene>
<accession>A0AAN6Q9M6</accession>
<dbReference type="EMBL" id="MU863625">
    <property type="protein sequence ID" value="KAK4105486.1"/>
    <property type="molecule type" value="Genomic_DNA"/>
</dbReference>
<dbReference type="AlphaFoldDB" id="A0AAN6Q9M6"/>
<feature type="region of interest" description="Disordered" evidence="1">
    <location>
        <begin position="390"/>
        <end position="445"/>
    </location>
</feature>
<name>A0AAN6Q9M6_9PEZI</name>
<evidence type="ECO:0000313" key="2">
    <source>
        <dbReference type="EMBL" id="KAK4105486.1"/>
    </source>
</evidence>
<feature type="region of interest" description="Disordered" evidence="1">
    <location>
        <begin position="168"/>
        <end position="196"/>
    </location>
</feature>
<evidence type="ECO:0000256" key="1">
    <source>
        <dbReference type="SAM" id="MobiDB-lite"/>
    </source>
</evidence>
<organism evidence="2 3">
    <name type="scientific">Parathielavia hyrcaniae</name>
    <dbReference type="NCBI Taxonomy" id="113614"/>
    <lineage>
        <taxon>Eukaryota</taxon>
        <taxon>Fungi</taxon>
        <taxon>Dikarya</taxon>
        <taxon>Ascomycota</taxon>
        <taxon>Pezizomycotina</taxon>
        <taxon>Sordariomycetes</taxon>
        <taxon>Sordariomycetidae</taxon>
        <taxon>Sordariales</taxon>
        <taxon>Chaetomiaceae</taxon>
        <taxon>Parathielavia</taxon>
    </lineage>
</organism>
<proteinExistence type="predicted"/>
<feature type="compositionally biased region" description="Pro residues" evidence="1">
    <location>
        <begin position="409"/>
        <end position="423"/>
    </location>
</feature>
<keyword evidence="3" id="KW-1185">Reference proteome</keyword>
<evidence type="ECO:0000313" key="3">
    <source>
        <dbReference type="Proteomes" id="UP001305647"/>
    </source>
</evidence>
<feature type="region of interest" description="Disordered" evidence="1">
    <location>
        <begin position="282"/>
        <end position="306"/>
    </location>
</feature>
<reference evidence="2" key="2">
    <citation type="submission" date="2023-05" db="EMBL/GenBank/DDBJ databases">
        <authorList>
            <consortium name="Lawrence Berkeley National Laboratory"/>
            <person name="Steindorff A."/>
            <person name="Hensen N."/>
            <person name="Bonometti L."/>
            <person name="Westerberg I."/>
            <person name="Brannstrom I.O."/>
            <person name="Guillou S."/>
            <person name="Cros-Aarteil S."/>
            <person name="Calhoun S."/>
            <person name="Haridas S."/>
            <person name="Kuo A."/>
            <person name="Mondo S."/>
            <person name="Pangilinan J."/>
            <person name="Riley R."/>
            <person name="Labutti K."/>
            <person name="Andreopoulos B."/>
            <person name="Lipzen A."/>
            <person name="Chen C."/>
            <person name="Yanf M."/>
            <person name="Daum C."/>
            <person name="Ng V."/>
            <person name="Clum A."/>
            <person name="Ohm R."/>
            <person name="Martin F."/>
            <person name="Silar P."/>
            <person name="Natvig D."/>
            <person name="Lalanne C."/>
            <person name="Gautier V."/>
            <person name="Ament-Velasquez S.L."/>
            <person name="Kruys A."/>
            <person name="Hutchinson M.I."/>
            <person name="Powell A.J."/>
            <person name="Barry K."/>
            <person name="Miller A.N."/>
            <person name="Grigoriev I.V."/>
            <person name="Debuchy R."/>
            <person name="Gladieux P."/>
            <person name="Thoren M.H."/>
            <person name="Johannesson H."/>
        </authorList>
    </citation>
    <scope>NUCLEOTIDE SEQUENCE</scope>
    <source>
        <strain evidence="2">CBS 757.83</strain>
    </source>
</reference>
<comment type="caution">
    <text evidence="2">The sequence shown here is derived from an EMBL/GenBank/DDBJ whole genome shotgun (WGS) entry which is preliminary data.</text>
</comment>
<feature type="compositionally biased region" description="Basic and acidic residues" evidence="1">
    <location>
        <begin position="289"/>
        <end position="300"/>
    </location>
</feature>
<protein>
    <submittedName>
        <fullName evidence="2">Uncharacterized protein</fullName>
    </submittedName>
</protein>
<dbReference type="Proteomes" id="UP001305647">
    <property type="component" value="Unassembled WGS sequence"/>
</dbReference>
<sequence>MDSARLIETLTESFVALSDEVQALIDRKTILEHKLRYAHEQYQYLADKYAPSGSEISETLAKLQLPPDLHPAPTAATSAVPLPKRVQGGTNQHQLALLIREGRKAAYELAAGIASAQRDSEGREDNDQSIPPDMDVLTSVSEVLEKDFTVQGKKGVLACPFSVVPNQDGLSDPGGAERVDGSQDPTGAADPTPHKSSDPICAAMLEESAHQAAAVPAKCPIRFLDKHSPEEIAHYVETHKHAIPRSHEVCVRRYQKNEEQIRKLDAKYGSLVNMVQDLSQLHRPMMPPSKDEQKEADRASSRRVKAWTQAVVADDPGDGEPIVAEDREDRFDRPLRDVRVGESPSRPWGISVPLEVALQQPEPSPPEPGQTQQESAALRKCPFDHTKMFQRDDAKHEAAAPAHVKLEQPPTPATNNLPPPSTPQPTFVNLPEGSTAAGEKSERPQVVFNISGPVFIGYPMEQAIGFVKQFQGR</sequence>